<accession>M0N6K4</accession>
<dbReference type="Proteomes" id="UP000011680">
    <property type="component" value="Unassembled WGS sequence"/>
</dbReference>
<feature type="domain" description="DUF2249" evidence="2">
    <location>
        <begin position="74"/>
        <end position="136"/>
    </location>
</feature>
<dbReference type="EMBL" id="AOMF01000152">
    <property type="protein sequence ID" value="EMA53537.1"/>
    <property type="molecule type" value="Genomic_DNA"/>
</dbReference>
<evidence type="ECO:0000256" key="1">
    <source>
        <dbReference type="SAM" id="MobiDB-lite"/>
    </source>
</evidence>
<comment type="caution">
    <text evidence="3">The sequence shown here is derived from an EMBL/GenBank/DDBJ whole genome shotgun (WGS) entry which is preliminary data.</text>
</comment>
<reference evidence="3 4" key="1">
    <citation type="journal article" date="2014" name="PLoS Genet.">
        <title>Phylogenetically driven sequencing of extremely halophilic archaea reveals strategies for static and dynamic osmo-response.</title>
        <authorList>
            <person name="Becker E.A."/>
            <person name="Seitzer P.M."/>
            <person name="Tritt A."/>
            <person name="Larsen D."/>
            <person name="Krusor M."/>
            <person name="Yao A.I."/>
            <person name="Wu D."/>
            <person name="Madern D."/>
            <person name="Eisen J.A."/>
            <person name="Darling A.E."/>
            <person name="Facciotti M.T."/>
        </authorList>
    </citation>
    <scope>NUCLEOTIDE SEQUENCE [LARGE SCALE GENOMIC DNA]</scope>
    <source>
        <strain evidence="3 4">JCM 13552</strain>
    </source>
</reference>
<organism evidence="3 4">
    <name type="scientific">Halococcus thailandensis JCM 13552</name>
    <dbReference type="NCBI Taxonomy" id="1227457"/>
    <lineage>
        <taxon>Archaea</taxon>
        <taxon>Methanobacteriati</taxon>
        <taxon>Methanobacteriota</taxon>
        <taxon>Stenosarchaea group</taxon>
        <taxon>Halobacteria</taxon>
        <taxon>Halobacteriales</taxon>
        <taxon>Halococcaceae</taxon>
        <taxon>Halococcus</taxon>
    </lineage>
</organism>
<sequence>MFYLGLRNGKANPRTCSAYRQRRTRFPKRSDSTNDCVNIFGEPFEGIQSVDSSMPAVDEYVVETEAPPDRARETMDARDLPPPQPLQNTLERLVEMDDETVLVQVNDRAPQHLYPRLTDRGYEYETIEVEPGVVTVIWMADP</sequence>
<proteinExistence type="predicted"/>
<dbReference type="Pfam" id="PF10006">
    <property type="entry name" value="DUF2249"/>
    <property type="match status" value="1"/>
</dbReference>
<dbReference type="SUPFAM" id="SSF64307">
    <property type="entry name" value="SirA-like"/>
    <property type="match status" value="1"/>
</dbReference>
<gene>
    <name evidence="3" type="ORF">C451_09630</name>
</gene>
<evidence type="ECO:0000259" key="2">
    <source>
        <dbReference type="Pfam" id="PF10006"/>
    </source>
</evidence>
<dbReference type="PATRIC" id="fig|1227457.3.peg.1786"/>
<name>M0N6K4_9EURY</name>
<dbReference type="STRING" id="1227457.C451_09630"/>
<dbReference type="InterPro" id="IPR036868">
    <property type="entry name" value="TusA-like_sf"/>
</dbReference>
<evidence type="ECO:0000313" key="4">
    <source>
        <dbReference type="Proteomes" id="UP000011680"/>
    </source>
</evidence>
<feature type="region of interest" description="Disordered" evidence="1">
    <location>
        <begin position="65"/>
        <end position="85"/>
    </location>
</feature>
<dbReference type="InterPro" id="IPR018720">
    <property type="entry name" value="DUF2249"/>
</dbReference>
<dbReference type="AlphaFoldDB" id="M0N6K4"/>
<protein>
    <recommendedName>
        <fullName evidence="2">DUF2249 domain-containing protein</fullName>
    </recommendedName>
</protein>
<evidence type="ECO:0000313" key="3">
    <source>
        <dbReference type="EMBL" id="EMA53537.1"/>
    </source>
</evidence>
<dbReference type="eggNOG" id="arCOG03929">
    <property type="taxonomic scope" value="Archaea"/>
</dbReference>
<feature type="compositionally biased region" description="Basic and acidic residues" evidence="1">
    <location>
        <begin position="67"/>
        <end position="79"/>
    </location>
</feature>
<keyword evidence="4" id="KW-1185">Reference proteome</keyword>